<gene>
    <name evidence="9" type="primary">holB</name>
    <name evidence="9" type="ORF">E4656_04230</name>
</gene>
<dbReference type="Pfam" id="PF13177">
    <property type="entry name" value="DNA_pol3_delta2"/>
    <property type="match status" value="1"/>
</dbReference>
<dbReference type="EC" id="2.7.7.7" evidence="1"/>
<dbReference type="InterPro" id="IPR015199">
    <property type="entry name" value="DNA_pol_III_delta_C"/>
</dbReference>
<organism evidence="9 10">
    <name type="scientific">Natronospirillum operosum</name>
    <dbReference type="NCBI Taxonomy" id="2759953"/>
    <lineage>
        <taxon>Bacteria</taxon>
        <taxon>Pseudomonadati</taxon>
        <taxon>Pseudomonadota</taxon>
        <taxon>Gammaproteobacteria</taxon>
        <taxon>Oceanospirillales</taxon>
        <taxon>Natronospirillaceae</taxon>
        <taxon>Natronospirillum</taxon>
    </lineage>
</organism>
<feature type="domain" description="DNA polymerase III delta subunit C-terminal" evidence="8">
    <location>
        <begin position="206"/>
        <end position="319"/>
    </location>
</feature>
<evidence type="ECO:0000256" key="3">
    <source>
        <dbReference type="ARBA" id="ARBA00022679"/>
    </source>
</evidence>
<evidence type="ECO:0000313" key="10">
    <source>
        <dbReference type="Proteomes" id="UP000297475"/>
    </source>
</evidence>
<dbReference type="InterPro" id="IPR004622">
    <property type="entry name" value="DNA_pol_HolB"/>
</dbReference>
<proteinExistence type="predicted"/>
<keyword evidence="5" id="KW-0235">DNA replication</keyword>
<dbReference type="NCBIfam" id="TIGR00678">
    <property type="entry name" value="holB"/>
    <property type="match status" value="1"/>
</dbReference>
<dbReference type="OrthoDB" id="9811073at2"/>
<dbReference type="Pfam" id="PF09115">
    <property type="entry name" value="DNApol3-delta_C"/>
    <property type="match status" value="1"/>
</dbReference>
<dbReference type="PANTHER" id="PTHR11669">
    <property type="entry name" value="REPLICATION FACTOR C / DNA POLYMERASE III GAMMA-TAU SUBUNIT"/>
    <property type="match status" value="1"/>
</dbReference>
<reference evidence="9 10" key="1">
    <citation type="submission" date="2019-04" db="EMBL/GenBank/DDBJ databases">
        <title>Natronospirillum operosus gen. nov., sp. nov., a haloalkaliphilic satellite isolated from decaying biomass of laboratory culture of cyanobacterium Geitlerinema sp. and proposal of Natronospirillaceae fam. nov. and Saccharospirillaceae fam. nov.</title>
        <authorList>
            <person name="Kevbrin V."/>
            <person name="Boltyanskaya Y."/>
            <person name="Koziaeva V."/>
            <person name="Grouzdev D.S."/>
            <person name="Park M."/>
            <person name="Cho J."/>
        </authorList>
    </citation>
    <scope>NUCLEOTIDE SEQUENCE [LARGE SCALE GENOMIC DNA]</scope>
    <source>
        <strain evidence="9 10">G-116</strain>
    </source>
</reference>
<dbReference type="RefSeq" id="WP_135481451.1">
    <property type="nucleotide sequence ID" value="NZ_SRMF01000001.1"/>
</dbReference>
<keyword evidence="4 9" id="KW-0548">Nucleotidyltransferase</keyword>
<dbReference type="Gene3D" id="1.20.272.10">
    <property type="match status" value="1"/>
</dbReference>
<comment type="caution">
    <text evidence="9">The sequence shown here is derived from an EMBL/GenBank/DDBJ whole genome shotgun (WGS) entry which is preliminary data.</text>
</comment>
<dbReference type="EMBL" id="SRMF01000001">
    <property type="protein sequence ID" value="TGG95629.1"/>
    <property type="molecule type" value="Genomic_DNA"/>
</dbReference>
<dbReference type="GO" id="GO:0003677">
    <property type="term" value="F:DNA binding"/>
    <property type="evidence" value="ECO:0007669"/>
    <property type="project" value="InterPro"/>
</dbReference>
<protein>
    <recommendedName>
        <fullName evidence="2">DNA polymerase III subunit delta'</fullName>
        <ecNumber evidence="1">2.7.7.7</ecNumber>
    </recommendedName>
</protein>
<accession>A0A4Z0WAF1</accession>
<evidence type="ECO:0000256" key="6">
    <source>
        <dbReference type="ARBA" id="ARBA00022932"/>
    </source>
</evidence>
<dbReference type="GO" id="GO:0008408">
    <property type="term" value="F:3'-5' exonuclease activity"/>
    <property type="evidence" value="ECO:0007669"/>
    <property type="project" value="InterPro"/>
</dbReference>
<dbReference type="GO" id="GO:0006261">
    <property type="term" value="P:DNA-templated DNA replication"/>
    <property type="evidence" value="ECO:0007669"/>
    <property type="project" value="TreeGrafter"/>
</dbReference>
<evidence type="ECO:0000256" key="2">
    <source>
        <dbReference type="ARBA" id="ARBA00014363"/>
    </source>
</evidence>
<comment type="catalytic activity">
    <reaction evidence="7">
        <text>DNA(n) + a 2'-deoxyribonucleoside 5'-triphosphate = DNA(n+1) + diphosphate</text>
        <dbReference type="Rhea" id="RHEA:22508"/>
        <dbReference type="Rhea" id="RHEA-COMP:17339"/>
        <dbReference type="Rhea" id="RHEA-COMP:17340"/>
        <dbReference type="ChEBI" id="CHEBI:33019"/>
        <dbReference type="ChEBI" id="CHEBI:61560"/>
        <dbReference type="ChEBI" id="CHEBI:173112"/>
        <dbReference type="EC" id="2.7.7.7"/>
    </reaction>
</comment>
<name>A0A4Z0WAF1_9GAMM</name>
<keyword evidence="10" id="KW-1185">Reference proteome</keyword>
<dbReference type="AlphaFoldDB" id="A0A4Z0WAF1"/>
<dbReference type="Proteomes" id="UP000297475">
    <property type="component" value="Unassembled WGS sequence"/>
</dbReference>
<dbReference type="PANTHER" id="PTHR11669:SF8">
    <property type="entry name" value="DNA POLYMERASE III SUBUNIT DELTA"/>
    <property type="match status" value="1"/>
</dbReference>
<keyword evidence="3 9" id="KW-0808">Transferase</keyword>
<keyword evidence="6" id="KW-0239">DNA-directed DNA polymerase</keyword>
<evidence type="ECO:0000256" key="4">
    <source>
        <dbReference type="ARBA" id="ARBA00022695"/>
    </source>
</evidence>
<evidence type="ECO:0000256" key="5">
    <source>
        <dbReference type="ARBA" id="ARBA00022705"/>
    </source>
</evidence>
<dbReference type="GO" id="GO:0003887">
    <property type="term" value="F:DNA-directed DNA polymerase activity"/>
    <property type="evidence" value="ECO:0007669"/>
    <property type="project" value="UniProtKB-KW"/>
</dbReference>
<dbReference type="SUPFAM" id="SSF52540">
    <property type="entry name" value="P-loop containing nucleoside triphosphate hydrolases"/>
    <property type="match status" value="1"/>
</dbReference>
<dbReference type="InterPro" id="IPR027417">
    <property type="entry name" value="P-loop_NTPase"/>
</dbReference>
<dbReference type="InterPro" id="IPR050238">
    <property type="entry name" value="DNA_Rep/Repair_Clamp_Loader"/>
</dbReference>
<sequence>MIGLPWLEAAGRQLRDQYRQQRLPHGLLIVGGSGLGADRLIQWLEGVLLCQHPDRAPCGQCHSCNLRLAGNHGDLLHLQPEGKGQQIKVGAVRELVSFSQGKAQYGQNQVVLVQQAERLNLAAANALLKVLEEPPAGTYMLLQSADPARLLPTIRSRLQWFRCPAPPVAEGQSWLEGQGVEQAAAELALALADHQPCNALMLATEDFMSRRQRCLELLRGQIERPSPNLEVLTGLLEQEPAQVLSIWRPWLADAARLAQAGTSVPLRNTDQADALQSLVGRYPTAALWLRLYDAVEQLRIQVEADNNLNWQLLLEQFWLSIPREIRRTA</sequence>
<dbReference type="Gene3D" id="3.40.50.300">
    <property type="entry name" value="P-loop containing nucleotide triphosphate hydrolases"/>
    <property type="match status" value="1"/>
</dbReference>
<evidence type="ECO:0000256" key="1">
    <source>
        <dbReference type="ARBA" id="ARBA00012417"/>
    </source>
</evidence>
<evidence type="ECO:0000259" key="8">
    <source>
        <dbReference type="Pfam" id="PF09115"/>
    </source>
</evidence>
<evidence type="ECO:0000256" key="7">
    <source>
        <dbReference type="ARBA" id="ARBA00049244"/>
    </source>
</evidence>
<evidence type="ECO:0000313" key="9">
    <source>
        <dbReference type="EMBL" id="TGG95629.1"/>
    </source>
</evidence>
<dbReference type="GO" id="GO:0009360">
    <property type="term" value="C:DNA polymerase III complex"/>
    <property type="evidence" value="ECO:0007669"/>
    <property type="project" value="InterPro"/>
</dbReference>